<keyword evidence="1" id="KW-0732">Signal</keyword>
<feature type="signal peptide" evidence="1">
    <location>
        <begin position="1"/>
        <end position="22"/>
    </location>
</feature>
<keyword evidence="3" id="KW-1185">Reference proteome</keyword>
<evidence type="ECO:0000313" key="2">
    <source>
        <dbReference type="EMBL" id="MCA0153042.1"/>
    </source>
</evidence>
<name>A0ABS7Y2I3_9FLAO</name>
<dbReference type="InterPro" id="IPR015889">
    <property type="entry name" value="Intradiol_dOase_core"/>
</dbReference>
<evidence type="ECO:0008006" key="4">
    <source>
        <dbReference type="Google" id="ProtNLM"/>
    </source>
</evidence>
<feature type="chain" id="PRO_5047095363" description="Protocatechuate 3,4-dioxygenase beta subunit" evidence="1">
    <location>
        <begin position="23"/>
        <end position="198"/>
    </location>
</feature>
<comment type="caution">
    <text evidence="2">The sequence shown here is derived from an EMBL/GenBank/DDBJ whole genome shotgun (WGS) entry which is preliminary data.</text>
</comment>
<dbReference type="Gene3D" id="2.60.130.10">
    <property type="entry name" value="Aromatic compound dioxygenase"/>
    <property type="match status" value="1"/>
</dbReference>
<sequence>MRRLTSLLCIFFCLSAIKPAYTQDISDLSDYQERHPIYDYNDLQLKNTDTIPDFNSKDDKLKVTGTIYLSDGVTPAKDVILFIEQPDENGNFDLREDNEKRYVHHRAWVKTDGDGKYTFYTFVPGNDRRYNQLQQIFPVIKEPSKTEYEIDTFLFEDDPLLSKRCRKKITKKSHLSRILNPKKEDGILVAERNIILNP</sequence>
<accession>A0ABS7Y2I3</accession>
<reference evidence="3" key="1">
    <citation type="submission" date="2023-07" db="EMBL/GenBank/DDBJ databases">
        <authorList>
            <person name="Yue Y."/>
        </authorList>
    </citation>
    <scope>NUCLEOTIDE SEQUENCE [LARGE SCALE GENOMIC DNA]</scope>
    <source>
        <strain evidence="3">2Y89</strain>
    </source>
</reference>
<dbReference type="RefSeq" id="WP_224477965.1">
    <property type="nucleotide sequence ID" value="NZ_JAIUJS010000003.1"/>
</dbReference>
<protein>
    <recommendedName>
        <fullName evidence="4">Protocatechuate 3,4-dioxygenase beta subunit</fullName>
    </recommendedName>
</protein>
<dbReference type="Proteomes" id="UP001198402">
    <property type="component" value="Unassembled WGS sequence"/>
</dbReference>
<dbReference type="SUPFAM" id="SSF49482">
    <property type="entry name" value="Aromatic compound dioxygenase"/>
    <property type="match status" value="1"/>
</dbReference>
<evidence type="ECO:0000313" key="3">
    <source>
        <dbReference type="Proteomes" id="UP001198402"/>
    </source>
</evidence>
<organism evidence="2 3">
    <name type="scientific">Winogradskyella vincentii</name>
    <dbReference type="NCBI Taxonomy" id="2877122"/>
    <lineage>
        <taxon>Bacteria</taxon>
        <taxon>Pseudomonadati</taxon>
        <taxon>Bacteroidota</taxon>
        <taxon>Flavobacteriia</taxon>
        <taxon>Flavobacteriales</taxon>
        <taxon>Flavobacteriaceae</taxon>
        <taxon>Winogradskyella</taxon>
    </lineage>
</organism>
<evidence type="ECO:0000256" key="1">
    <source>
        <dbReference type="SAM" id="SignalP"/>
    </source>
</evidence>
<gene>
    <name evidence="2" type="ORF">LBV24_07430</name>
</gene>
<proteinExistence type="predicted"/>
<dbReference type="EMBL" id="JAIUJS010000003">
    <property type="protein sequence ID" value="MCA0153042.1"/>
    <property type="molecule type" value="Genomic_DNA"/>
</dbReference>